<dbReference type="EMBL" id="JAJAGO010000006">
    <property type="protein sequence ID" value="MCT2591214.1"/>
    <property type="molecule type" value="Genomic_DNA"/>
</dbReference>
<evidence type="ECO:0000313" key="1">
    <source>
        <dbReference type="EMBL" id="MCT2591214.1"/>
    </source>
</evidence>
<evidence type="ECO:0000313" key="2">
    <source>
        <dbReference type="Proteomes" id="UP001156389"/>
    </source>
</evidence>
<reference evidence="1 2" key="1">
    <citation type="submission" date="2021-10" db="EMBL/GenBank/DDBJ databases">
        <title>Streptomyces gossypii sp. nov., isolated from soil collected from cotton field.</title>
        <authorList>
            <person name="Ge X."/>
            <person name="Chen X."/>
            <person name="Liu W."/>
        </authorList>
    </citation>
    <scope>NUCLEOTIDE SEQUENCE [LARGE SCALE GENOMIC DNA]</scope>
    <source>
        <strain evidence="1 2">N2-109</strain>
    </source>
</reference>
<keyword evidence="2" id="KW-1185">Reference proteome</keyword>
<protein>
    <submittedName>
        <fullName evidence="1">Uncharacterized protein</fullName>
    </submittedName>
</protein>
<accession>A0ABT2JUR4</accession>
<proteinExistence type="predicted"/>
<comment type="caution">
    <text evidence="1">The sequence shown here is derived from an EMBL/GenBank/DDBJ whole genome shotgun (WGS) entry which is preliminary data.</text>
</comment>
<organism evidence="1 2">
    <name type="scientific">Streptomyces gossypii</name>
    <dbReference type="NCBI Taxonomy" id="2883101"/>
    <lineage>
        <taxon>Bacteria</taxon>
        <taxon>Bacillati</taxon>
        <taxon>Actinomycetota</taxon>
        <taxon>Actinomycetes</taxon>
        <taxon>Kitasatosporales</taxon>
        <taxon>Streptomycetaceae</taxon>
        <taxon>Streptomyces</taxon>
    </lineage>
</organism>
<name>A0ABT2JUR4_9ACTN</name>
<gene>
    <name evidence="1" type="ORF">LHJ74_15080</name>
</gene>
<sequence length="163" mass="17726">MLANAGFDLGAYPAAETQARAYGQLNDLTEASRNLQNAENLRDQLLENDNLPGGMMAFPLAKQLFYASTTHLWLGTEPALTDAQRRAEEAIGMFEMAELAERRAGELALARLDLAMARLGRGDADGAAAEVHCVLPVAARRRTESVARRLSQFERRLAISPAA</sequence>
<dbReference type="Proteomes" id="UP001156389">
    <property type="component" value="Unassembled WGS sequence"/>
</dbReference>
<dbReference type="RefSeq" id="WP_260218537.1">
    <property type="nucleotide sequence ID" value="NZ_JAJAGO010000006.1"/>
</dbReference>